<dbReference type="InterPro" id="IPR013249">
    <property type="entry name" value="RNA_pol_sigma70_r4_t2"/>
</dbReference>
<dbReference type="InterPro" id="IPR014284">
    <property type="entry name" value="RNA_pol_sigma-70_dom"/>
</dbReference>
<keyword evidence="9" id="KW-1185">Reference proteome</keyword>
<dbReference type="CDD" id="cd06171">
    <property type="entry name" value="Sigma70_r4"/>
    <property type="match status" value="1"/>
</dbReference>
<dbReference type="Gene3D" id="1.10.1740.10">
    <property type="match status" value="1"/>
</dbReference>
<feature type="domain" description="RNA polymerase sigma-70 region 2" evidence="6">
    <location>
        <begin position="20"/>
        <end position="77"/>
    </location>
</feature>
<name>A0ABV5RSD8_9ACTN</name>
<reference evidence="8 9" key="1">
    <citation type="submission" date="2024-09" db="EMBL/GenBank/DDBJ databases">
        <authorList>
            <person name="Sun Q."/>
            <person name="Mori K."/>
        </authorList>
    </citation>
    <scope>NUCLEOTIDE SEQUENCE [LARGE SCALE GENOMIC DNA]</scope>
    <source>
        <strain evidence="8 9">JCM 3143</strain>
    </source>
</reference>
<dbReference type="NCBIfam" id="TIGR02937">
    <property type="entry name" value="sigma70-ECF"/>
    <property type="match status" value="1"/>
</dbReference>
<dbReference type="Gene3D" id="1.10.10.10">
    <property type="entry name" value="Winged helix-like DNA-binding domain superfamily/Winged helix DNA-binding domain"/>
    <property type="match status" value="1"/>
</dbReference>
<evidence type="ECO:0000259" key="7">
    <source>
        <dbReference type="Pfam" id="PF08281"/>
    </source>
</evidence>
<dbReference type="InterPro" id="IPR013325">
    <property type="entry name" value="RNA_pol_sigma_r2"/>
</dbReference>
<dbReference type="InterPro" id="IPR007627">
    <property type="entry name" value="RNA_pol_sigma70_r2"/>
</dbReference>
<dbReference type="PANTHER" id="PTHR30173">
    <property type="entry name" value="SIGMA 19 FACTOR"/>
    <property type="match status" value="1"/>
</dbReference>
<comment type="caution">
    <text evidence="8">The sequence shown here is derived from an EMBL/GenBank/DDBJ whole genome shotgun (WGS) entry which is preliminary data.</text>
</comment>
<comment type="subunit">
    <text evidence="2">Interacts transiently with the RNA polymerase catalytic core formed by RpoA, RpoB, RpoC and RpoZ (2 alpha, 1 beta, 1 beta' and 1 omega subunit) to form the RNA polymerase holoenzyme that can initiate transcription.</text>
</comment>
<protein>
    <submittedName>
        <fullName evidence="8">RNA polymerase sigma factor SigJ</fullName>
    </submittedName>
</protein>
<dbReference type="InterPro" id="IPR032710">
    <property type="entry name" value="NTF2-like_dom_sf"/>
</dbReference>
<dbReference type="Gene3D" id="3.10.450.50">
    <property type="match status" value="1"/>
</dbReference>
<dbReference type="PANTHER" id="PTHR30173:SF36">
    <property type="entry name" value="ECF RNA POLYMERASE SIGMA FACTOR SIGJ"/>
    <property type="match status" value="1"/>
</dbReference>
<dbReference type="SUPFAM" id="SSF88946">
    <property type="entry name" value="Sigma2 domain of RNA polymerase sigma factors"/>
    <property type="match status" value="1"/>
</dbReference>
<sequence length="298" mass="32462">MDGHGADAGSVEVFEGQRVRLFGLAYRLLGSASEAEDMVQETYLRWSRASWPVEVPAAWLTKVITNLCLNQLASARRQRESYAGPWLPEPVLTADGALGPLETVEQRESVSLGVLILLERLTPTERAVFVLREAFGHSHAEIGDILDIDEAHSRQLHRRARAHVGEPRKRFESDREQHRRIVQSFLEATVTGDVAALERLLAADVVAWADGGGATAARRPVLGPAKVIRYLRGLPSRPEAAGVRAEILDVNGEPAVLVRQPDGDVLAIMALEIAGDRVVAIRTMVSPAKLAFAAVQLA</sequence>
<keyword evidence="3" id="KW-0805">Transcription regulation</keyword>
<keyword evidence="4" id="KW-0731">Sigma factor</keyword>
<dbReference type="SUPFAM" id="SSF54427">
    <property type="entry name" value="NTF2-like"/>
    <property type="match status" value="1"/>
</dbReference>
<feature type="domain" description="RNA polymerase sigma factor 70 region 4 type 2" evidence="7">
    <location>
        <begin position="117"/>
        <end position="163"/>
    </location>
</feature>
<dbReference type="NCBIfam" id="NF007214">
    <property type="entry name" value="PRK09636.1"/>
    <property type="match status" value="1"/>
</dbReference>
<dbReference type="InterPro" id="IPR013324">
    <property type="entry name" value="RNA_pol_sigma_r3/r4-like"/>
</dbReference>
<dbReference type="RefSeq" id="WP_344997054.1">
    <property type="nucleotide sequence ID" value="NZ_BAAAXV010000009.1"/>
</dbReference>
<evidence type="ECO:0000256" key="5">
    <source>
        <dbReference type="ARBA" id="ARBA00023163"/>
    </source>
</evidence>
<dbReference type="SUPFAM" id="SSF88659">
    <property type="entry name" value="Sigma3 and sigma4 domains of RNA polymerase sigma factors"/>
    <property type="match status" value="1"/>
</dbReference>
<dbReference type="Pfam" id="PF04542">
    <property type="entry name" value="Sigma70_r2"/>
    <property type="match status" value="1"/>
</dbReference>
<gene>
    <name evidence="8" type="primary">sigJ</name>
    <name evidence="8" type="ORF">ACFFSA_04585</name>
</gene>
<evidence type="ECO:0000256" key="1">
    <source>
        <dbReference type="ARBA" id="ARBA00010641"/>
    </source>
</evidence>
<dbReference type="Proteomes" id="UP001589532">
    <property type="component" value="Unassembled WGS sequence"/>
</dbReference>
<proteinExistence type="inferred from homology"/>
<dbReference type="Pfam" id="PF08281">
    <property type="entry name" value="Sigma70_r4_2"/>
    <property type="match status" value="1"/>
</dbReference>
<dbReference type="InterPro" id="IPR052704">
    <property type="entry name" value="ECF_Sigma-70_Domain"/>
</dbReference>
<organism evidence="8 9">
    <name type="scientific">Nonomuraea helvata</name>
    <dbReference type="NCBI Taxonomy" id="37484"/>
    <lineage>
        <taxon>Bacteria</taxon>
        <taxon>Bacillati</taxon>
        <taxon>Actinomycetota</taxon>
        <taxon>Actinomycetes</taxon>
        <taxon>Streptosporangiales</taxon>
        <taxon>Streptosporangiaceae</taxon>
        <taxon>Nonomuraea</taxon>
    </lineage>
</organism>
<accession>A0ABV5RSD8</accession>
<evidence type="ECO:0000256" key="4">
    <source>
        <dbReference type="ARBA" id="ARBA00023082"/>
    </source>
</evidence>
<evidence type="ECO:0000259" key="6">
    <source>
        <dbReference type="Pfam" id="PF04542"/>
    </source>
</evidence>
<keyword evidence="5" id="KW-0804">Transcription</keyword>
<dbReference type="InterPro" id="IPR036388">
    <property type="entry name" value="WH-like_DNA-bd_sf"/>
</dbReference>
<evidence type="ECO:0000313" key="8">
    <source>
        <dbReference type="EMBL" id="MFB9622350.1"/>
    </source>
</evidence>
<comment type="similarity">
    <text evidence="1">Belongs to the sigma-70 factor family. ECF subfamily.</text>
</comment>
<dbReference type="EMBL" id="JBHMBW010000003">
    <property type="protein sequence ID" value="MFB9622350.1"/>
    <property type="molecule type" value="Genomic_DNA"/>
</dbReference>
<evidence type="ECO:0000313" key="9">
    <source>
        <dbReference type="Proteomes" id="UP001589532"/>
    </source>
</evidence>
<evidence type="ECO:0000256" key="3">
    <source>
        <dbReference type="ARBA" id="ARBA00023015"/>
    </source>
</evidence>
<evidence type="ECO:0000256" key="2">
    <source>
        <dbReference type="ARBA" id="ARBA00011344"/>
    </source>
</evidence>